<sequence>MPQPDPLAEGTFDGRVRVFARKVAGTPAVSGLQLGVITIAASLRPRVGGLQRQGQRLPAARVVDGH</sequence>
<dbReference type="EMBL" id="JAOJ01000001">
    <property type="protein sequence ID" value="EUA73849.1"/>
    <property type="molecule type" value="Genomic_DNA"/>
</dbReference>
<gene>
    <name evidence="1" type="primary">recC</name>
    <name evidence="1" type="ORF">I540_0212</name>
</gene>
<name>X8DZT0_9MYCO</name>
<keyword evidence="1" id="KW-0378">Hydrolase</keyword>
<comment type="caution">
    <text evidence="1">The sequence shown here is derived from an EMBL/GenBank/DDBJ whole genome shotgun (WGS) entry which is preliminary data.</text>
</comment>
<evidence type="ECO:0000313" key="2">
    <source>
        <dbReference type="Proteomes" id="UP000023351"/>
    </source>
</evidence>
<dbReference type="Proteomes" id="UP000023351">
    <property type="component" value="Unassembled WGS sequence"/>
</dbReference>
<dbReference type="GO" id="GO:0008854">
    <property type="term" value="F:exodeoxyribonuclease V activity"/>
    <property type="evidence" value="ECO:0007669"/>
    <property type="project" value="UniProtKB-EC"/>
</dbReference>
<dbReference type="EC" id="3.1.11.5" evidence="1"/>
<protein>
    <submittedName>
        <fullName evidence="1">RecC domain protein</fullName>
        <ecNumber evidence="1">3.1.11.5</ecNumber>
    </submittedName>
</protein>
<reference evidence="1 2" key="1">
    <citation type="submission" date="2013-12" db="EMBL/GenBank/DDBJ databases">
        <authorList>
            <person name="Zelazny A."/>
            <person name="Olivier K."/>
            <person name="Holland S."/>
            <person name="Lenaerts A."/>
            <person name="Ordway D."/>
            <person name="DeGroote M.A."/>
            <person name="Parker T."/>
            <person name="Sizemore C."/>
            <person name="Tallon L.J."/>
            <person name="Sadzewicz L.K."/>
            <person name="Sengamalay N."/>
            <person name="Fraser C.M."/>
            <person name="Hine E."/>
            <person name="Shefchek K.A."/>
            <person name="Das S.P."/>
            <person name="Tettelin H."/>
        </authorList>
    </citation>
    <scope>NUCLEOTIDE SEQUENCE [LARGE SCALE GENOMIC DNA]</scope>
    <source>
        <strain evidence="1 2">1513</strain>
    </source>
</reference>
<evidence type="ECO:0000313" key="1">
    <source>
        <dbReference type="EMBL" id="EUA73849.1"/>
    </source>
</evidence>
<proteinExistence type="predicted"/>
<organism evidence="1 2">
    <name type="scientific">Mycobacteroides abscessus subsp. bolletii 1513</name>
    <dbReference type="NCBI Taxonomy" id="1299321"/>
    <lineage>
        <taxon>Bacteria</taxon>
        <taxon>Bacillati</taxon>
        <taxon>Actinomycetota</taxon>
        <taxon>Actinomycetes</taxon>
        <taxon>Mycobacteriales</taxon>
        <taxon>Mycobacteriaceae</taxon>
        <taxon>Mycobacteroides</taxon>
        <taxon>Mycobacteroides abscessus</taxon>
    </lineage>
</organism>
<dbReference type="AlphaFoldDB" id="X8DZT0"/>
<accession>X8DZT0</accession>